<evidence type="ECO:0000256" key="3">
    <source>
        <dbReference type="ARBA" id="ARBA00022801"/>
    </source>
</evidence>
<comment type="caution">
    <text evidence="10">The sequence shown here is derived from an EMBL/GenBank/DDBJ whole genome shotgun (WGS) entry which is preliminary data.</text>
</comment>
<dbReference type="OrthoDB" id="5964477at2759"/>
<feature type="domain" description="Peptidase M12A" evidence="9">
    <location>
        <begin position="1"/>
        <end position="123"/>
    </location>
</feature>
<keyword evidence="12" id="KW-1185">Reference proteome</keyword>
<feature type="domain" description="CUB" evidence="8">
    <location>
        <begin position="66"/>
        <end position="185"/>
    </location>
</feature>
<dbReference type="Proteomes" id="UP000681722">
    <property type="component" value="Unassembled WGS sequence"/>
</dbReference>
<name>A0A815YMF5_9BILA</name>
<reference evidence="10" key="1">
    <citation type="submission" date="2021-02" db="EMBL/GenBank/DDBJ databases">
        <authorList>
            <person name="Nowell W R."/>
        </authorList>
    </citation>
    <scope>NUCLEOTIDE SEQUENCE</scope>
</reference>
<evidence type="ECO:0000313" key="11">
    <source>
        <dbReference type="EMBL" id="CAF4435393.1"/>
    </source>
</evidence>
<dbReference type="EMBL" id="CAJNOQ010029978">
    <property type="protein sequence ID" value="CAF1571863.1"/>
    <property type="molecule type" value="Genomic_DNA"/>
</dbReference>
<feature type="non-terminal residue" evidence="10">
    <location>
        <position position="185"/>
    </location>
</feature>
<evidence type="ECO:0000256" key="7">
    <source>
        <dbReference type="PROSITE-ProRule" id="PRU00059"/>
    </source>
</evidence>
<proteinExistence type="predicted"/>
<keyword evidence="6" id="KW-1015">Disulfide bond</keyword>
<dbReference type="GO" id="GO:0046872">
    <property type="term" value="F:metal ion binding"/>
    <property type="evidence" value="ECO:0007669"/>
    <property type="project" value="UniProtKB-KW"/>
</dbReference>
<accession>A0A815YMF5</accession>
<evidence type="ECO:0000256" key="6">
    <source>
        <dbReference type="ARBA" id="ARBA00023157"/>
    </source>
</evidence>
<dbReference type="InterPro" id="IPR000859">
    <property type="entry name" value="CUB_dom"/>
</dbReference>
<dbReference type="Proteomes" id="UP000663829">
    <property type="component" value="Unassembled WGS sequence"/>
</dbReference>
<evidence type="ECO:0000313" key="12">
    <source>
        <dbReference type="Proteomes" id="UP000663829"/>
    </source>
</evidence>
<evidence type="ECO:0000259" key="8">
    <source>
        <dbReference type="PROSITE" id="PS01180"/>
    </source>
</evidence>
<dbReference type="SUPFAM" id="SSF55486">
    <property type="entry name" value="Metalloproteases ('zincins'), catalytic domain"/>
    <property type="match status" value="1"/>
</dbReference>
<feature type="non-terminal residue" evidence="10">
    <location>
        <position position="1"/>
    </location>
</feature>
<dbReference type="PROSITE" id="PS51864">
    <property type="entry name" value="ASTACIN"/>
    <property type="match status" value="1"/>
</dbReference>
<dbReference type="PANTHER" id="PTHR46908">
    <property type="entry name" value="CUBILIN-LIKE PROTEIN"/>
    <property type="match status" value="1"/>
</dbReference>
<dbReference type="GO" id="GO:0004222">
    <property type="term" value="F:metalloendopeptidase activity"/>
    <property type="evidence" value="ECO:0007669"/>
    <property type="project" value="InterPro"/>
</dbReference>
<evidence type="ECO:0000256" key="1">
    <source>
        <dbReference type="ARBA" id="ARBA00022670"/>
    </source>
</evidence>
<evidence type="ECO:0000256" key="2">
    <source>
        <dbReference type="ARBA" id="ARBA00022723"/>
    </source>
</evidence>
<dbReference type="SMART" id="SM00042">
    <property type="entry name" value="CUB"/>
    <property type="match status" value="1"/>
</dbReference>
<keyword evidence="1" id="KW-0645">Protease</keyword>
<dbReference type="InterPro" id="IPR001506">
    <property type="entry name" value="Peptidase_M12A"/>
</dbReference>
<evidence type="ECO:0008006" key="13">
    <source>
        <dbReference type="Google" id="ProtNLM"/>
    </source>
</evidence>
<dbReference type="Gene3D" id="2.60.120.290">
    <property type="entry name" value="Spermadhesin, CUB domain"/>
    <property type="match status" value="1"/>
</dbReference>
<keyword evidence="2" id="KW-0479">Metal-binding</keyword>
<keyword evidence="3" id="KW-0378">Hydrolase</keyword>
<keyword evidence="5" id="KW-0482">Metalloprotease</keyword>
<dbReference type="InterPro" id="IPR052129">
    <property type="entry name" value="Spermadhesin-Link_domain"/>
</dbReference>
<keyword evidence="4" id="KW-0862">Zinc</keyword>
<organism evidence="10 12">
    <name type="scientific">Didymodactylos carnosus</name>
    <dbReference type="NCBI Taxonomy" id="1234261"/>
    <lineage>
        <taxon>Eukaryota</taxon>
        <taxon>Metazoa</taxon>
        <taxon>Spiralia</taxon>
        <taxon>Gnathifera</taxon>
        <taxon>Rotifera</taxon>
        <taxon>Eurotatoria</taxon>
        <taxon>Bdelloidea</taxon>
        <taxon>Philodinida</taxon>
        <taxon>Philodinidae</taxon>
        <taxon>Didymodactylos</taxon>
    </lineage>
</organism>
<gene>
    <name evidence="10" type="ORF">GPM918_LOCUS40454</name>
    <name evidence="11" type="ORF">SRO942_LOCUS41394</name>
</gene>
<dbReference type="EMBL" id="CAJOBC010095809">
    <property type="protein sequence ID" value="CAF4435393.1"/>
    <property type="molecule type" value="Genomic_DNA"/>
</dbReference>
<evidence type="ECO:0000259" key="9">
    <source>
        <dbReference type="PROSITE" id="PS51864"/>
    </source>
</evidence>
<dbReference type="GO" id="GO:0006508">
    <property type="term" value="P:proteolysis"/>
    <property type="evidence" value="ECO:0007669"/>
    <property type="project" value="UniProtKB-KW"/>
</dbReference>
<dbReference type="InterPro" id="IPR024079">
    <property type="entry name" value="MetalloPept_cat_dom_sf"/>
</dbReference>
<protein>
    <recommendedName>
        <fullName evidence="13">Metalloendopeptidase</fullName>
    </recommendedName>
</protein>
<dbReference type="PANTHER" id="PTHR46908:SF8">
    <property type="entry name" value="C-TYPE LECTIN DOMAIN-CONTAINING PROTEIN"/>
    <property type="match status" value="1"/>
</dbReference>
<dbReference type="AlphaFoldDB" id="A0A815YMF5"/>
<comment type="caution">
    <text evidence="7">Lacks conserved residue(s) required for the propagation of feature annotation.</text>
</comment>
<evidence type="ECO:0000256" key="5">
    <source>
        <dbReference type="ARBA" id="ARBA00023049"/>
    </source>
</evidence>
<evidence type="ECO:0000256" key="4">
    <source>
        <dbReference type="ARBA" id="ARBA00022833"/>
    </source>
</evidence>
<dbReference type="Pfam" id="PF00431">
    <property type="entry name" value="CUB"/>
    <property type="match status" value="1"/>
</dbReference>
<dbReference type="Gene3D" id="3.40.390.10">
    <property type="entry name" value="Collagenase (Catalytic Domain)"/>
    <property type="match status" value="1"/>
</dbReference>
<evidence type="ECO:0000313" key="10">
    <source>
        <dbReference type="EMBL" id="CAF1571863.1"/>
    </source>
</evidence>
<sequence length="185" mass="21688">QGYNFEKKMQNEVNSLGFEYDYLSIMHYAHNTFSRDEELDTIRNLNAYDSTLDLYIGQRNRLSDECGGNVLWKPNEVMSIRSPNYLSNDDSTYPCKWRLIASLGQTIHLTIKQIRLTKEIDCGEDAVRVYDGYNSDYPSKLIGRFCNTTISPITLISTGRYLWIEYRRSSHRRAHKPSFFEATWK</sequence>
<dbReference type="PROSITE" id="PS01180">
    <property type="entry name" value="CUB"/>
    <property type="match status" value="1"/>
</dbReference>
<dbReference type="CDD" id="cd00041">
    <property type="entry name" value="CUB"/>
    <property type="match status" value="1"/>
</dbReference>
<dbReference type="InterPro" id="IPR035914">
    <property type="entry name" value="Sperma_CUB_dom_sf"/>
</dbReference>
<dbReference type="Pfam" id="PF01400">
    <property type="entry name" value="Astacin"/>
    <property type="match status" value="1"/>
</dbReference>
<dbReference type="SUPFAM" id="SSF49854">
    <property type="entry name" value="Spermadhesin, CUB domain"/>
    <property type="match status" value="1"/>
</dbReference>